<dbReference type="RefSeq" id="WP_369721966.1">
    <property type="nucleotide sequence ID" value="NZ_CP165734.1"/>
</dbReference>
<proteinExistence type="predicted"/>
<gene>
    <name evidence="1" type="ORF">AB8Z38_34315</name>
</gene>
<accession>A0AB39XHX5</accession>
<dbReference type="EMBL" id="CP165734">
    <property type="protein sequence ID" value="XDV57545.1"/>
    <property type="molecule type" value="Genomic_DNA"/>
</dbReference>
<evidence type="ECO:0008006" key="2">
    <source>
        <dbReference type="Google" id="ProtNLM"/>
    </source>
</evidence>
<reference evidence="1" key="1">
    <citation type="submission" date="2024-08" db="EMBL/GenBank/DDBJ databases">
        <authorList>
            <person name="Chaddad Z."/>
            <person name="Lamrabet M."/>
            <person name="Bouhnik O."/>
            <person name="Alami S."/>
            <person name="Wipf D."/>
            <person name="Courty P.E."/>
            <person name="Missbah El Idrissi M."/>
        </authorList>
    </citation>
    <scope>NUCLEOTIDE SEQUENCE</scope>
    <source>
        <strain evidence="1">LLZ17</strain>
    </source>
</reference>
<protein>
    <recommendedName>
        <fullName evidence="2">NodB homology domain-containing protein</fullName>
    </recommendedName>
</protein>
<organism evidence="1">
    <name type="scientific">Bradyrhizobium sp. LLZ17</name>
    <dbReference type="NCBI Taxonomy" id="3239388"/>
    <lineage>
        <taxon>Bacteria</taxon>
        <taxon>Pseudomonadati</taxon>
        <taxon>Pseudomonadota</taxon>
        <taxon>Alphaproteobacteria</taxon>
        <taxon>Hyphomicrobiales</taxon>
        <taxon>Nitrobacteraceae</taxon>
        <taxon>Bradyrhizobium</taxon>
    </lineage>
</organism>
<dbReference type="AlphaFoldDB" id="A0AB39XHX5"/>
<name>A0AB39XHX5_9BRAD</name>
<evidence type="ECO:0000313" key="1">
    <source>
        <dbReference type="EMBL" id="XDV57545.1"/>
    </source>
</evidence>
<sequence length="593" mass="65897">MPDNLRRERRRHGHGLFDCAPASQRHSITRRLQPGRILEFFGIPWTALTVSEANEGNVASLMATHPRFSVLTSAPCLAETLRPCKAGTFPAWLAAATSVFVYGFQPADRCRALLRQITGDSEADILGIDARPITVSVTDAFPDMCGPMSALRIQLEPGAADAALVIRDDGELQSILGAHEGHLFAGFACSGVRFFADASLAMVDIRERTATSYDVKKRFAGAVPVVMYLKWSFRDVCWTTPETNACLIIDDPPLWPRYGFLDFGELLQLADKQMFATTIAFIPWNWQRTNRDTVATFRQNSGKLSVCVHGCDHTRGEFAARLADLLDRKLKIARSRMQSLLNKSALDYENVMVFPQGAFSPEAASALKRNGFLAAVNTEVAPADDASNETTLADLWSVAIVRYGGFSIYTRRYIDHGIENFAFDGILGKPCFIAGHHDIFRNHGSELAKFLQRLASLRWKLCWRALGSAVCRSYSIRPDGGTITVKMFAEQLRIENVEAIPRRIRVVKQESQVVSLKNVTVNQEIVAHECMDGCLRVIVDIPPGATADICCVYHEQPGAFSDSESVSYRFGVAIRRYLSELRDNYGHLFRFGA</sequence>